<dbReference type="SUPFAM" id="SSF52374">
    <property type="entry name" value="Nucleotidylyl transferase"/>
    <property type="match status" value="1"/>
</dbReference>
<dbReference type="STRING" id="1296120.A0A1B9GW57"/>
<dbReference type="GO" id="GO:0006423">
    <property type="term" value="P:cysteinyl-tRNA aminoacylation"/>
    <property type="evidence" value="ECO:0007669"/>
    <property type="project" value="InterPro"/>
</dbReference>
<dbReference type="GO" id="GO:0004817">
    <property type="term" value="F:cysteine-tRNA ligase activity"/>
    <property type="evidence" value="ECO:0007669"/>
    <property type="project" value="UniProtKB-EC"/>
</dbReference>
<dbReference type="InterPro" id="IPR015273">
    <property type="entry name" value="Cys-tRNA-synt_Ia_DALR"/>
</dbReference>
<organism evidence="17 18">
    <name type="scientific">Kwoniella heveanensis BCC8398</name>
    <dbReference type="NCBI Taxonomy" id="1296120"/>
    <lineage>
        <taxon>Eukaryota</taxon>
        <taxon>Fungi</taxon>
        <taxon>Dikarya</taxon>
        <taxon>Basidiomycota</taxon>
        <taxon>Agaricomycotina</taxon>
        <taxon>Tremellomycetes</taxon>
        <taxon>Tremellales</taxon>
        <taxon>Cryptococcaceae</taxon>
        <taxon>Kwoniella</taxon>
    </lineage>
</organism>
<feature type="domain" description="Cysteinyl-tRNA synthetase class Ia DALR" evidence="16">
    <location>
        <begin position="540"/>
        <end position="577"/>
    </location>
</feature>
<evidence type="ECO:0000256" key="4">
    <source>
        <dbReference type="ARBA" id="ARBA00012832"/>
    </source>
</evidence>
<evidence type="ECO:0000256" key="6">
    <source>
        <dbReference type="ARBA" id="ARBA00022598"/>
    </source>
</evidence>
<dbReference type="GO" id="GO:0005524">
    <property type="term" value="F:ATP binding"/>
    <property type="evidence" value="ECO:0007669"/>
    <property type="project" value="UniProtKB-KW"/>
</dbReference>
<dbReference type="PANTHER" id="PTHR10890:SF3">
    <property type="entry name" value="CYSTEINE--TRNA LIGASE, CYTOPLASMIC"/>
    <property type="match status" value="1"/>
</dbReference>
<evidence type="ECO:0000256" key="5">
    <source>
        <dbReference type="ARBA" id="ARBA00022490"/>
    </source>
</evidence>
<dbReference type="Gene3D" id="3.40.50.620">
    <property type="entry name" value="HUPs"/>
    <property type="match status" value="2"/>
</dbReference>
<dbReference type="HAMAP" id="MF_00041">
    <property type="entry name" value="Cys_tRNA_synth"/>
    <property type="match status" value="1"/>
</dbReference>
<dbReference type="InterPro" id="IPR032678">
    <property type="entry name" value="tRNA-synt_1_cat_dom"/>
</dbReference>
<dbReference type="PRINTS" id="PR00983">
    <property type="entry name" value="TRNASYNTHCYS"/>
</dbReference>
<keyword evidence="12" id="KW-0030">Aminoacyl-tRNA synthetase</keyword>
<proteinExistence type="inferred from homology"/>
<evidence type="ECO:0000256" key="2">
    <source>
        <dbReference type="ARBA" id="ARBA00004496"/>
    </source>
</evidence>
<dbReference type="AlphaFoldDB" id="A0A1B9GW57"/>
<feature type="region of interest" description="Disordered" evidence="14">
    <location>
        <begin position="736"/>
        <end position="769"/>
    </location>
</feature>
<dbReference type="InterPro" id="IPR009080">
    <property type="entry name" value="tRNAsynth_Ia_anticodon-bd"/>
</dbReference>
<dbReference type="PANTHER" id="PTHR10890">
    <property type="entry name" value="CYSTEINYL-TRNA SYNTHETASE"/>
    <property type="match status" value="1"/>
</dbReference>
<dbReference type="EC" id="6.1.1.16" evidence="4"/>
<keyword evidence="9" id="KW-0862">Zinc</keyword>
<evidence type="ECO:0000256" key="11">
    <source>
        <dbReference type="ARBA" id="ARBA00022917"/>
    </source>
</evidence>
<reference evidence="17 18" key="1">
    <citation type="submission" date="2013-07" db="EMBL/GenBank/DDBJ databases">
        <title>The Genome Sequence of Cryptococcus heveanensis BCC8398.</title>
        <authorList>
            <consortium name="The Broad Institute Genome Sequencing Platform"/>
            <person name="Cuomo C."/>
            <person name="Litvintseva A."/>
            <person name="Chen Y."/>
            <person name="Heitman J."/>
            <person name="Sun S."/>
            <person name="Springer D."/>
            <person name="Dromer F."/>
            <person name="Young S.K."/>
            <person name="Zeng Q."/>
            <person name="Gargeya S."/>
            <person name="Fitzgerald M."/>
            <person name="Abouelleil A."/>
            <person name="Alvarado L."/>
            <person name="Berlin A.M."/>
            <person name="Chapman S.B."/>
            <person name="Dewar J."/>
            <person name="Goldberg J."/>
            <person name="Griggs A."/>
            <person name="Gujja S."/>
            <person name="Hansen M."/>
            <person name="Howarth C."/>
            <person name="Imamovic A."/>
            <person name="Larimer J."/>
            <person name="McCowan C."/>
            <person name="Murphy C."/>
            <person name="Pearson M."/>
            <person name="Priest M."/>
            <person name="Roberts A."/>
            <person name="Saif S."/>
            <person name="Shea T."/>
            <person name="Sykes S."/>
            <person name="Wortman J."/>
            <person name="Nusbaum C."/>
            <person name="Birren B."/>
        </authorList>
    </citation>
    <scope>NUCLEOTIDE SEQUENCE [LARGE SCALE GENOMIC DNA]</scope>
    <source>
        <strain evidence="17 18">BCC8398</strain>
    </source>
</reference>
<evidence type="ECO:0000256" key="7">
    <source>
        <dbReference type="ARBA" id="ARBA00022723"/>
    </source>
</evidence>
<comment type="cofactor">
    <cofactor evidence="1">
        <name>Zn(2+)</name>
        <dbReference type="ChEBI" id="CHEBI:29105"/>
    </cofactor>
</comment>
<feature type="region of interest" description="Disordered" evidence="14">
    <location>
        <begin position="1"/>
        <end position="20"/>
    </location>
</feature>
<dbReference type="GO" id="GO:0046872">
    <property type="term" value="F:metal ion binding"/>
    <property type="evidence" value="ECO:0007669"/>
    <property type="project" value="UniProtKB-KW"/>
</dbReference>
<evidence type="ECO:0000256" key="8">
    <source>
        <dbReference type="ARBA" id="ARBA00022741"/>
    </source>
</evidence>
<keyword evidence="6 17" id="KW-0436">Ligase</keyword>
<evidence type="ECO:0000313" key="17">
    <source>
        <dbReference type="EMBL" id="OCF35251.1"/>
    </source>
</evidence>
<comment type="subcellular location">
    <subcellularLocation>
        <location evidence="2">Cytoplasm</location>
    </subcellularLocation>
</comment>
<feature type="domain" description="tRNA synthetases class I catalytic" evidence="15">
    <location>
        <begin position="42"/>
        <end position="489"/>
    </location>
</feature>
<evidence type="ECO:0000256" key="9">
    <source>
        <dbReference type="ARBA" id="ARBA00022833"/>
    </source>
</evidence>
<evidence type="ECO:0000256" key="10">
    <source>
        <dbReference type="ARBA" id="ARBA00022840"/>
    </source>
</evidence>
<evidence type="ECO:0000256" key="12">
    <source>
        <dbReference type="ARBA" id="ARBA00023146"/>
    </source>
</evidence>
<name>A0A1B9GW57_9TREE</name>
<evidence type="ECO:0000259" key="16">
    <source>
        <dbReference type="Pfam" id="PF09190"/>
    </source>
</evidence>
<dbReference type="Gene3D" id="1.20.120.640">
    <property type="entry name" value="Anticodon-binding domain of a subclass of class I aminoacyl-tRNA synthetases"/>
    <property type="match status" value="1"/>
</dbReference>
<dbReference type="InterPro" id="IPR024909">
    <property type="entry name" value="Cys-tRNA/MSH_ligase"/>
</dbReference>
<evidence type="ECO:0000256" key="1">
    <source>
        <dbReference type="ARBA" id="ARBA00001947"/>
    </source>
</evidence>
<keyword evidence="7" id="KW-0479">Metal-binding</keyword>
<keyword evidence="11" id="KW-0648">Protein biosynthesis</keyword>
<accession>A0A1B9GW57</accession>
<evidence type="ECO:0000259" key="15">
    <source>
        <dbReference type="Pfam" id="PF01406"/>
    </source>
</evidence>
<evidence type="ECO:0000313" key="18">
    <source>
        <dbReference type="Proteomes" id="UP000092666"/>
    </source>
</evidence>
<dbReference type="Pfam" id="PF09190">
    <property type="entry name" value="DALR_2"/>
    <property type="match status" value="1"/>
</dbReference>
<sequence length="801" mass="88792">MSVPENPKASSSAQPEWVKPNPTVQEPVLRVYNSLTRSKDVFVPTKGRQVDWYNCGPTVYDSSHMGHARNYLTQDIVRRILRDYFGYDVNFVMNITDIDDKIILRARESYLLNQTITSTPTLTAQLVADTKAAFIKFVNTKFTKSFPSPLSSTQQDDAFATLEAALQRDQSDPEWARAAREKEEKFSLYLVSLTKARDAIKTAEERLNAQQAGQGAVEELVKGTGDVLGPYYGETLGDTITDPIAVSRQLASHQESKFFEDMARLRILPPDTITRVSEYVPEIVAFVKKIMENGFAYEGGGSIWFDVAKFEGAEGDGFRHEYAKLQPGSKGNKKLLDEGEGALTASMGKKQPADFALWKAKSKPGEPAWPSPWGEGRPGWHIECSVMASEILGKGMDIHSGGVDLMFPHHDNELAQAEAYHGCRQWVNYFLHTGHLHIEGLKMSKSLKNFITIEDALRDYTARRLRLAFMLQTWNAKLDFKKDLIADTKTKEETFDNFFANVKARMNDAAARGANTDGKHHFDEPEKALTADLHKAQYDFRLALCDSFNTPQAIGVLLDLIAKVNVYFSTRGRDVNVGPVSTIAQWITRMLKMFGLGEGSAVGDATAVGWGKEGEEVGASGDFETKLDPYLRAISSFRDEIRRLAIAGSPSVSTDILKLCDKFRDDDLVNLGVQLDDGQATDGGALYKLVDPALLIKAREEKAAIAADKAAKKAANAAAAEAKRIAQLEKGKVSPKEMFRPPNVPQGTFSEWDEESGLPTKDGEGVEVSKSASKKMLKELKVQEKLHKDWLAWQAQQGQGK</sequence>
<reference evidence="18" key="2">
    <citation type="submission" date="2013-12" db="EMBL/GenBank/DDBJ databases">
        <title>Evolution of pathogenesis and genome organization in the Tremellales.</title>
        <authorList>
            <person name="Cuomo C."/>
            <person name="Litvintseva A."/>
            <person name="Heitman J."/>
            <person name="Chen Y."/>
            <person name="Sun S."/>
            <person name="Springer D."/>
            <person name="Dromer F."/>
            <person name="Young S."/>
            <person name="Zeng Q."/>
            <person name="Chapman S."/>
            <person name="Gujja S."/>
            <person name="Saif S."/>
            <person name="Birren B."/>
        </authorList>
    </citation>
    <scope>NUCLEOTIDE SEQUENCE [LARGE SCALE GENOMIC DNA]</scope>
    <source>
        <strain evidence="18">BCC8398</strain>
    </source>
</reference>
<dbReference type="Proteomes" id="UP000092666">
    <property type="component" value="Unassembled WGS sequence"/>
</dbReference>
<evidence type="ECO:0000256" key="14">
    <source>
        <dbReference type="SAM" id="MobiDB-lite"/>
    </source>
</evidence>
<comment type="similarity">
    <text evidence="3">Belongs to the class-I aminoacyl-tRNA synthetase family.</text>
</comment>
<gene>
    <name evidence="17" type="ORF">I316_02797</name>
</gene>
<evidence type="ECO:0000256" key="13">
    <source>
        <dbReference type="ARBA" id="ARBA00031499"/>
    </source>
</evidence>
<dbReference type="InterPro" id="IPR014729">
    <property type="entry name" value="Rossmann-like_a/b/a_fold"/>
</dbReference>
<protein>
    <recommendedName>
        <fullName evidence="4">cysteine--tRNA ligase</fullName>
        <ecNumber evidence="4">6.1.1.16</ecNumber>
    </recommendedName>
    <alternativeName>
        <fullName evidence="13">Cysteinyl-tRNA synthetase</fullName>
    </alternativeName>
</protein>
<dbReference type="NCBIfam" id="TIGR00435">
    <property type="entry name" value="cysS"/>
    <property type="match status" value="1"/>
</dbReference>
<keyword evidence="5" id="KW-0963">Cytoplasm</keyword>
<keyword evidence="10" id="KW-0067">ATP-binding</keyword>
<keyword evidence="18" id="KW-1185">Reference proteome</keyword>
<dbReference type="CDD" id="cd00672">
    <property type="entry name" value="CysRS_core"/>
    <property type="match status" value="1"/>
</dbReference>
<dbReference type="Pfam" id="PF01406">
    <property type="entry name" value="tRNA-synt_1e"/>
    <property type="match status" value="1"/>
</dbReference>
<dbReference type="GO" id="GO:0005737">
    <property type="term" value="C:cytoplasm"/>
    <property type="evidence" value="ECO:0007669"/>
    <property type="project" value="UniProtKB-SubCell"/>
</dbReference>
<keyword evidence="8" id="KW-0547">Nucleotide-binding</keyword>
<dbReference type="InterPro" id="IPR015803">
    <property type="entry name" value="Cys-tRNA-ligase"/>
</dbReference>
<evidence type="ECO:0000256" key="3">
    <source>
        <dbReference type="ARBA" id="ARBA00005594"/>
    </source>
</evidence>
<dbReference type="SUPFAM" id="SSF47323">
    <property type="entry name" value="Anticodon-binding domain of a subclass of class I aminoacyl-tRNA synthetases"/>
    <property type="match status" value="1"/>
</dbReference>
<dbReference type="OrthoDB" id="438179at2759"/>
<dbReference type="EMBL" id="KI669499">
    <property type="protein sequence ID" value="OCF35251.1"/>
    <property type="molecule type" value="Genomic_DNA"/>
</dbReference>